<protein>
    <recommendedName>
        <fullName evidence="4">DUF1269 domain-containing family protein</fullName>
    </recommendedName>
</protein>
<dbReference type="Proteomes" id="UP000009320">
    <property type="component" value="Unassembled WGS sequence"/>
</dbReference>
<feature type="compositionally biased region" description="Basic and acidic residues" evidence="1">
    <location>
        <begin position="86"/>
        <end position="101"/>
    </location>
</feature>
<evidence type="ECO:0000313" key="3">
    <source>
        <dbReference type="Proteomes" id="UP000009320"/>
    </source>
</evidence>
<dbReference type="OrthoDB" id="2329560at2"/>
<feature type="compositionally biased region" description="Polar residues" evidence="1">
    <location>
        <begin position="103"/>
        <end position="112"/>
    </location>
</feature>
<gene>
    <name evidence="2" type="ORF">BN55_06000</name>
</gene>
<dbReference type="STRING" id="1423758.FC41_GL001458"/>
<organism evidence="2 3">
    <name type="scientific">Lactobacillus hominis DSM 23910 = CRBIP 24.179</name>
    <dbReference type="NCBI Taxonomy" id="1423758"/>
    <lineage>
        <taxon>Bacteria</taxon>
        <taxon>Bacillati</taxon>
        <taxon>Bacillota</taxon>
        <taxon>Bacilli</taxon>
        <taxon>Lactobacillales</taxon>
        <taxon>Lactobacillaceae</taxon>
        <taxon>Lactobacillus</taxon>
    </lineage>
</organism>
<accession>I7L505</accession>
<proteinExistence type="predicted"/>
<sequence length="112" mass="12152">MSKVGSFILGSVIGLGAGLVAASMLLPDDAQDELKKKIAENDKLQDLKEKYDKGTETIKTQLKSFPKSVEDDSELKDFDDIVIDDTSKDLGEDDKTDKDAVSDLNNAENASN</sequence>
<dbReference type="EMBL" id="CAKE01000002">
    <property type="protein sequence ID" value="CCI81107.1"/>
    <property type="molecule type" value="Genomic_DNA"/>
</dbReference>
<evidence type="ECO:0000256" key="1">
    <source>
        <dbReference type="SAM" id="MobiDB-lite"/>
    </source>
</evidence>
<keyword evidence="3" id="KW-1185">Reference proteome</keyword>
<evidence type="ECO:0008006" key="4">
    <source>
        <dbReference type="Google" id="ProtNLM"/>
    </source>
</evidence>
<comment type="caution">
    <text evidence="2">The sequence shown here is derived from an EMBL/GenBank/DDBJ whole genome shotgun (WGS) entry which is preliminary data.</text>
</comment>
<evidence type="ECO:0000313" key="2">
    <source>
        <dbReference type="EMBL" id="CCI81107.1"/>
    </source>
</evidence>
<dbReference type="GeneID" id="82846384"/>
<name>I7L505_9LACO</name>
<dbReference type="PATRIC" id="fig|1423758.3.peg.1474"/>
<feature type="region of interest" description="Disordered" evidence="1">
    <location>
        <begin position="86"/>
        <end position="112"/>
    </location>
</feature>
<dbReference type="AlphaFoldDB" id="I7L505"/>
<dbReference type="eggNOG" id="ENOG5030A26">
    <property type="taxonomic scope" value="Bacteria"/>
</dbReference>
<dbReference type="RefSeq" id="WP_008469736.1">
    <property type="nucleotide sequence ID" value="NZ_AYZP01000003.1"/>
</dbReference>
<reference evidence="2 3" key="1">
    <citation type="submission" date="2012-06" db="EMBL/GenBank/DDBJ databases">
        <title>Draft Genome Sequence of Lactobacillus hominis Strain CRBIP 24.179T, isolated from human intestine.</title>
        <authorList>
            <person name="Cousin S."/>
            <person name="Ma L."/>
            <person name="Bizet C."/>
            <person name="Loux V."/>
            <person name="Bouchier C."/>
            <person name="Clermont D."/>
            <person name="Creno S."/>
        </authorList>
    </citation>
    <scope>NUCLEOTIDE SEQUENCE [LARGE SCALE GENOMIC DNA]</scope>
    <source>
        <strain evidence="3">CRBIP 24.179T</strain>
    </source>
</reference>